<sequence length="287" mass="32224">MLASLLPTPCSAISRFYSPYLHPSTTASVCPSQQPIRATPVTQLTRCSPVQSSMFFRLGALLRSSPLPFTPVFSPYSLTVSLHRSNLLAVRQLFSTRLYIPRHPRQSPKQGTSTTIALPVQVSLPLSSRLSSPPTSRSAIHQHHATGVDHCPANPRPSFTHRLCRPVANNTRASAHCPANPRPSFMHRLCGPVTNDTRSLINHRYLRRRFSYFLCSLHSYIPYCRFFLVSCNDIIWSTSCQRRRVDSLLTWSAGDLAEYGLIVDDALWAMMRKSIEGWRADNGMTTV</sequence>
<dbReference type="EMBL" id="JARJCM010000029">
    <property type="protein sequence ID" value="KAJ7038881.1"/>
    <property type="molecule type" value="Genomic_DNA"/>
</dbReference>
<reference evidence="1" key="1">
    <citation type="submission" date="2023-03" db="EMBL/GenBank/DDBJ databases">
        <title>Massive genome expansion in bonnet fungi (Mycena s.s.) driven by repeated elements and novel gene families across ecological guilds.</title>
        <authorList>
            <consortium name="Lawrence Berkeley National Laboratory"/>
            <person name="Harder C.B."/>
            <person name="Miyauchi S."/>
            <person name="Viragh M."/>
            <person name="Kuo A."/>
            <person name="Thoen E."/>
            <person name="Andreopoulos B."/>
            <person name="Lu D."/>
            <person name="Skrede I."/>
            <person name="Drula E."/>
            <person name="Henrissat B."/>
            <person name="Morin E."/>
            <person name="Kohler A."/>
            <person name="Barry K."/>
            <person name="LaButti K."/>
            <person name="Morin E."/>
            <person name="Salamov A."/>
            <person name="Lipzen A."/>
            <person name="Mereny Z."/>
            <person name="Hegedus B."/>
            <person name="Baldrian P."/>
            <person name="Stursova M."/>
            <person name="Weitz H."/>
            <person name="Taylor A."/>
            <person name="Grigoriev I.V."/>
            <person name="Nagy L.G."/>
            <person name="Martin F."/>
            <person name="Kauserud H."/>
        </authorList>
    </citation>
    <scope>NUCLEOTIDE SEQUENCE</scope>
    <source>
        <strain evidence="1">CBHHK200</strain>
    </source>
</reference>
<dbReference type="AlphaFoldDB" id="A0AAD6T360"/>
<evidence type="ECO:0000313" key="1">
    <source>
        <dbReference type="EMBL" id="KAJ7038881.1"/>
    </source>
</evidence>
<comment type="caution">
    <text evidence="1">The sequence shown here is derived from an EMBL/GenBank/DDBJ whole genome shotgun (WGS) entry which is preliminary data.</text>
</comment>
<dbReference type="Proteomes" id="UP001218188">
    <property type="component" value="Unassembled WGS sequence"/>
</dbReference>
<protein>
    <submittedName>
        <fullName evidence="1">Uncharacterized protein</fullName>
    </submittedName>
</protein>
<evidence type="ECO:0000313" key="2">
    <source>
        <dbReference type="Proteomes" id="UP001218188"/>
    </source>
</evidence>
<gene>
    <name evidence="1" type="ORF">C8F04DRAFT_331095</name>
</gene>
<proteinExistence type="predicted"/>
<name>A0AAD6T360_9AGAR</name>
<organism evidence="1 2">
    <name type="scientific">Mycena alexandri</name>
    <dbReference type="NCBI Taxonomy" id="1745969"/>
    <lineage>
        <taxon>Eukaryota</taxon>
        <taxon>Fungi</taxon>
        <taxon>Dikarya</taxon>
        <taxon>Basidiomycota</taxon>
        <taxon>Agaricomycotina</taxon>
        <taxon>Agaricomycetes</taxon>
        <taxon>Agaricomycetidae</taxon>
        <taxon>Agaricales</taxon>
        <taxon>Marasmiineae</taxon>
        <taxon>Mycenaceae</taxon>
        <taxon>Mycena</taxon>
    </lineage>
</organism>
<keyword evidence="2" id="KW-1185">Reference proteome</keyword>
<accession>A0AAD6T360</accession>